<evidence type="ECO:0000313" key="1">
    <source>
        <dbReference type="EMBL" id="KAK7485888.1"/>
    </source>
</evidence>
<organism evidence="1 2">
    <name type="scientific">Batillaria attramentaria</name>
    <dbReference type="NCBI Taxonomy" id="370345"/>
    <lineage>
        <taxon>Eukaryota</taxon>
        <taxon>Metazoa</taxon>
        <taxon>Spiralia</taxon>
        <taxon>Lophotrochozoa</taxon>
        <taxon>Mollusca</taxon>
        <taxon>Gastropoda</taxon>
        <taxon>Caenogastropoda</taxon>
        <taxon>Sorbeoconcha</taxon>
        <taxon>Cerithioidea</taxon>
        <taxon>Batillariidae</taxon>
        <taxon>Batillaria</taxon>
    </lineage>
</organism>
<comment type="caution">
    <text evidence="1">The sequence shown here is derived from an EMBL/GenBank/DDBJ whole genome shotgun (WGS) entry which is preliminary data.</text>
</comment>
<protein>
    <submittedName>
        <fullName evidence="1">Uncharacterized protein</fullName>
    </submittedName>
</protein>
<keyword evidence="2" id="KW-1185">Reference proteome</keyword>
<dbReference type="EMBL" id="JACVVK020000187">
    <property type="protein sequence ID" value="KAK7485888.1"/>
    <property type="molecule type" value="Genomic_DNA"/>
</dbReference>
<evidence type="ECO:0000313" key="2">
    <source>
        <dbReference type="Proteomes" id="UP001519460"/>
    </source>
</evidence>
<dbReference type="Proteomes" id="UP001519460">
    <property type="component" value="Unassembled WGS sequence"/>
</dbReference>
<gene>
    <name evidence="1" type="ORF">BaRGS_00022883</name>
</gene>
<feature type="non-terminal residue" evidence="1">
    <location>
        <position position="1"/>
    </location>
</feature>
<accession>A0ABD0KF85</accession>
<feature type="non-terminal residue" evidence="1">
    <location>
        <position position="57"/>
    </location>
</feature>
<proteinExistence type="predicted"/>
<name>A0ABD0KF85_9CAEN</name>
<dbReference type="AlphaFoldDB" id="A0ABD0KF85"/>
<reference evidence="1 2" key="1">
    <citation type="journal article" date="2023" name="Sci. Data">
        <title>Genome assembly of the Korean intertidal mud-creeper Batillaria attramentaria.</title>
        <authorList>
            <person name="Patra A.K."/>
            <person name="Ho P.T."/>
            <person name="Jun S."/>
            <person name="Lee S.J."/>
            <person name="Kim Y."/>
            <person name="Won Y.J."/>
        </authorList>
    </citation>
    <scope>NUCLEOTIDE SEQUENCE [LARGE SCALE GENOMIC DNA]</scope>
    <source>
        <strain evidence="1">Wonlab-2016</strain>
    </source>
</reference>
<sequence>LSFLDSRGIRHSSRKGTAEAKCIFWEACVSHLSKQRQGDQFSILLPVRKEGCCSFPQ</sequence>